<protein>
    <submittedName>
        <fullName evidence="3">Uncharacterized protein</fullName>
    </submittedName>
</protein>
<dbReference type="EMBL" id="CAXDID020000011">
    <property type="protein sequence ID" value="CAL5980043.1"/>
    <property type="molecule type" value="Genomic_DNA"/>
</dbReference>
<dbReference type="Proteomes" id="UP001642409">
    <property type="component" value="Unassembled WGS sequence"/>
</dbReference>
<feature type="coiled-coil region" evidence="1">
    <location>
        <begin position="468"/>
        <end position="500"/>
    </location>
</feature>
<feature type="coiled-coil region" evidence="1">
    <location>
        <begin position="773"/>
        <end position="836"/>
    </location>
</feature>
<sequence length="1618" mass="188482">MDEISDNELMAARLELQSLRTSSEQQRPINRQAPKTQPRPVKTKYVPHVLKVIDATEQISIQKQYSQKAAYDQQLIDTNFQNDTIFDPVFGQGGIIQNFKTPFQSTASDAVFLYVSAAAQAIQSIEQVDPSAAKTLVKVIDFLTSEARTNPKIVEELVQQRDLIQQQLKQATSENKLLLTRMKQVQEETNEAKEETQKIKIVISNQNAEMERIQFASRQTLAEQERLQLQLKQLQEKYDKISADRDYICNHSNGQLLDIQHLRDRYEEQLVANQELYKQYDDQKHIAEFAQQQVQEIKDQQEGLLEKEHIAQNHLKDEIDLLQHQLTKLKKQQETLYITIQQKDKLIAETEEKMLKYYVNNANGEPVTTSFNFSYAQNFSKAQLIDKLDKSVQVSLVAFKKKENQYKFEFLNNVSDTSDEIDTKPLKNNTNSNLGKQQLTMRDEELSDQQHTRKFVDRVSFTEEVVTRLEYEQKYNKYKQKIVEKNEQDYIREKEALKRQSDRILKDIETLLGINIQLSSPQKQDIKTIIQQYKESYIGDIQKLIDKANNKILSKRNSRNSENKQIIEREQLESKQYGRYTILYQKEMQDIEKEETESEYSDSLTDSLDTTKETTNTNNTPNDNRSLERADSNIMTIPEEESDKPQQQHKGPQNSMSSFVKSASQLPENYENVQIRQESGKQHSKLSEQVVTQQLPPKQIGKNITNNTKSQIQLAESDSAIKKKIKDKIKKPDMRSISLQTAPMVTKDRQIQVDNVVNVHLTICKNCQKKIDKDEINNNAEQTNQKLRVRNNDMNNTEQVAKDVQQLTLEQQRLEKENLEKNKQRKIKLFMEARDQVMQTYKRLIAARDQLYMLKDNKAKRPQYITLNDLQLEEILETEIKQLTVINAKAEQEFIALQEIYVDVSNHVITVNNNVNNHANSTDEKKKSDSKLQQMVTQKQLEQEQVILKKDVIMKNLYQYISQEDKKSLQVVAKEMQVSPDKPVVKQGTRMSNLSFSTVYQQSTTQNESTTTINENKLNILIQAAQLSQQQPQLMVSPQLAKDLNLTVRSGDGTVSQLVAELMNQINDKKGTIRRGHIAGQKRKVEQAVKGGEFYRITTNGGVKNPVQKAAIELIEKKNKLKKRVKQANKKLFQELLDMQNNMAKLTPEEEFGESPYIQYLLDQKIPLLSSNIKEQRPVNSQKEITRPIKRKPLNISMIRPQLDNDLRQVFLPNQIKFKSITQQDVLITELDIEPIEMITQEYPLSQLSSLDLVQLNKRLYYLTGQEQKDKVPVVVNSTVTWVRADSESSQFFEQFQQYTRQKFFQIDIGDNSYFQTPPETKIKTQEWMLNTLEVLSAQLLQKQVHTYNNFVELLVKTFKREYNSLKIVNRLIWHLYVGALFWSQENSEIELFKMLLTGEIGGEYYQYAVYIQNYLKIHFKTQMHETWSQEQIDLVNQIFQVQIQKQMTGNGIVLVLLNKYIQSRREYGTLVIQLFNNEMNSDEIITYSQIIRILKQLIPYKSQEKIQSQLQAEKFTQYSIFTLQQFLNVVSKFDFQSVQEDKLLTDSKNKFEMYNSLVINSGITDLATINELRSNVLHHINKRDAFGAHYSLQQYANVILSSIVNQKKNENVKEVKE</sequence>
<proteinExistence type="predicted"/>
<reference evidence="3 4" key="1">
    <citation type="submission" date="2024-07" db="EMBL/GenBank/DDBJ databases">
        <authorList>
            <person name="Akdeniz Z."/>
        </authorList>
    </citation>
    <scope>NUCLEOTIDE SEQUENCE [LARGE SCALE GENOMIC DNA]</scope>
</reference>
<feature type="region of interest" description="Disordered" evidence="2">
    <location>
        <begin position="591"/>
        <end position="664"/>
    </location>
</feature>
<feature type="coiled-coil region" evidence="1">
    <location>
        <begin position="1111"/>
        <end position="1142"/>
    </location>
</feature>
<feature type="region of interest" description="Disordered" evidence="2">
    <location>
        <begin position="19"/>
        <end position="40"/>
    </location>
</feature>
<feature type="compositionally biased region" description="Low complexity" evidence="2">
    <location>
        <begin position="601"/>
        <end position="624"/>
    </location>
</feature>
<feature type="compositionally biased region" description="Polar residues" evidence="2">
    <location>
        <begin position="19"/>
        <end position="35"/>
    </location>
</feature>
<evidence type="ECO:0000256" key="1">
    <source>
        <dbReference type="SAM" id="Coils"/>
    </source>
</evidence>
<comment type="caution">
    <text evidence="3">The sequence shown here is derived from an EMBL/GenBank/DDBJ whole genome shotgun (WGS) entry which is preliminary data.</text>
</comment>
<accession>A0ABP1H038</accession>
<keyword evidence="1" id="KW-0175">Coiled coil</keyword>
<gene>
    <name evidence="3" type="ORF">HINF_LOCUS5994</name>
</gene>
<feature type="compositionally biased region" description="Polar residues" evidence="2">
    <location>
        <begin position="648"/>
        <end position="664"/>
    </location>
</feature>
<evidence type="ECO:0000313" key="4">
    <source>
        <dbReference type="Proteomes" id="UP001642409"/>
    </source>
</evidence>
<organism evidence="3 4">
    <name type="scientific">Hexamita inflata</name>
    <dbReference type="NCBI Taxonomy" id="28002"/>
    <lineage>
        <taxon>Eukaryota</taxon>
        <taxon>Metamonada</taxon>
        <taxon>Diplomonadida</taxon>
        <taxon>Hexamitidae</taxon>
        <taxon>Hexamitinae</taxon>
        <taxon>Hexamita</taxon>
    </lineage>
</organism>
<name>A0ABP1H038_9EUKA</name>
<evidence type="ECO:0000313" key="3">
    <source>
        <dbReference type="EMBL" id="CAL5980043.1"/>
    </source>
</evidence>
<feature type="coiled-coil region" evidence="1">
    <location>
        <begin position="154"/>
        <end position="332"/>
    </location>
</feature>
<evidence type="ECO:0000256" key="2">
    <source>
        <dbReference type="SAM" id="MobiDB-lite"/>
    </source>
</evidence>
<keyword evidence="4" id="KW-1185">Reference proteome</keyword>